<reference evidence="3" key="1">
    <citation type="journal article" date="2019" name="Int. J. Syst. Evol. Microbiol.">
        <title>The Global Catalogue of Microorganisms (GCM) 10K type strain sequencing project: providing services to taxonomists for standard genome sequencing and annotation.</title>
        <authorList>
            <consortium name="The Broad Institute Genomics Platform"/>
            <consortium name="The Broad Institute Genome Sequencing Center for Infectious Disease"/>
            <person name="Wu L."/>
            <person name="Ma J."/>
        </authorList>
    </citation>
    <scope>NUCLEOTIDE SEQUENCE [LARGE SCALE GENOMIC DNA]</scope>
    <source>
        <strain evidence="3">CGMCC 1.10363</strain>
    </source>
</reference>
<accession>A0ABV8QA03</accession>
<comment type="caution">
    <text evidence="2">The sequence shown here is derived from an EMBL/GenBank/DDBJ whole genome shotgun (WGS) entry which is preliminary data.</text>
</comment>
<dbReference type="Proteomes" id="UP001595900">
    <property type="component" value="Unassembled WGS sequence"/>
</dbReference>
<name>A0ABV8QA03_9MICO</name>
<evidence type="ECO:0000313" key="2">
    <source>
        <dbReference type="EMBL" id="MFC4245095.1"/>
    </source>
</evidence>
<evidence type="ECO:0000313" key="3">
    <source>
        <dbReference type="Proteomes" id="UP001595900"/>
    </source>
</evidence>
<organism evidence="2 3">
    <name type="scientific">Gryllotalpicola reticulitermitis</name>
    <dbReference type="NCBI Taxonomy" id="1184153"/>
    <lineage>
        <taxon>Bacteria</taxon>
        <taxon>Bacillati</taxon>
        <taxon>Actinomycetota</taxon>
        <taxon>Actinomycetes</taxon>
        <taxon>Micrococcales</taxon>
        <taxon>Microbacteriaceae</taxon>
        <taxon>Gryllotalpicola</taxon>
    </lineage>
</organism>
<evidence type="ECO:0000256" key="1">
    <source>
        <dbReference type="SAM" id="MobiDB-lite"/>
    </source>
</evidence>
<sequence length="68" mass="6814">MKFVSAPATVHAAGSTRTRGEPATNRATSLKAGVGARAGDAVADGSGVDSTVKPNFASWHFPGAGHHL</sequence>
<dbReference type="EMBL" id="JBHSCN010000020">
    <property type="protein sequence ID" value="MFC4245095.1"/>
    <property type="molecule type" value="Genomic_DNA"/>
</dbReference>
<feature type="region of interest" description="Disordered" evidence="1">
    <location>
        <begin position="1"/>
        <end position="25"/>
    </location>
</feature>
<keyword evidence="3" id="KW-1185">Reference proteome</keyword>
<proteinExistence type="predicted"/>
<dbReference type="RefSeq" id="WP_390231822.1">
    <property type="nucleotide sequence ID" value="NZ_JBHSCN010000020.1"/>
</dbReference>
<protein>
    <submittedName>
        <fullName evidence="2">Uncharacterized protein</fullName>
    </submittedName>
</protein>
<gene>
    <name evidence="2" type="ORF">ACFOYW_17140</name>
</gene>